<reference evidence="1 2" key="1">
    <citation type="submission" date="2014-04" db="EMBL/GenBank/DDBJ databases">
        <title>Evolutionary Origins and Diversification of the Mycorrhizal Mutualists.</title>
        <authorList>
            <consortium name="DOE Joint Genome Institute"/>
            <consortium name="Mycorrhizal Genomics Consortium"/>
            <person name="Kohler A."/>
            <person name="Kuo A."/>
            <person name="Nagy L.G."/>
            <person name="Floudas D."/>
            <person name="Copeland A."/>
            <person name="Barry K.W."/>
            <person name="Cichocki N."/>
            <person name="Veneault-Fourrey C."/>
            <person name="LaButti K."/>
            <person name="Lindquist E.A."/>
            <person name="Lipzen A."/>
            <person name="Lundell T."/>
            <person name="Morin E."/>
            <person name="Murat C."/>
            <person name="Riley R."/>
            <person name="Ohm R."/>
            <person name="Sun H."/>
            <person name="Tunlid A."/>
            <person name="Henrissat B."/>
            <person name="Grigoriev I.V."/>
            <person name="Hibbett D.S."/>
            <person name="Martin F."/>
        </authorList>
    </citation>
    <scope>NUCLEOTIDE SEQUENCE [LARGE SCALE GENOMIC DNA]</scope>
    <source>
        <strain evidence="1 2">Koide BX008</strain>
    </source>
</reference>
<evidence type="ECO:0000313" key="2">
    <source>
        <dbReference type="Proteomes" id="UP000054549"/>
    </source>
</evidence>
<keyword evidence="2" id="KW-1185">Reference proteome</keyword>
<gene>
    <name evidence="1" type="ORF">M378DRAFT_533207</name>
</gene>
<dbReference type="Proteomes" id="UP000054549">
    <property type="component" value="Unassembled WGS sequence"/>
</dbReference>
<dbReference type="HOGENOM" id="CLU_3049833_0_0_1"/>
<dbReference type="AlphaFoldDB" id="A0A0C2W509"/>
<proteinExistence type="predicted"/>
<organism evidence="1 2">
    <name type="scientific">Amanita muscaria (strain Koide BX008)</name>
    <dbReference type="NCBI Taxonomy" id="946122"/>
    <lineage>
        <taxon>Eukaryota</taxon>
        <taxon>Fungi</taxon>
        <taxon>Dikarya</taxon>
        <taxon>Basidiomycota</taxon>
        <taxon>Agaricomycotina</taxon>
        <taxon>Agaricomycetes</taxon>
        <taxon>Agaricomycetidae</taxon>
        <taxon>Agaricales</taxon>
        <taxon>Pluteineae</taxon>
        <taxon>Amanitaceae</taxon>
        <taxon>Amanita</taxon>
    </lineage>
</organism>
<protein>
    <submittedName>
        <fullName evidence="1">Uncharacterized protein</fullName>
    </submittedName>
</protein>
<dbReference type="InParanoid" id="A0A0C2W509"/>
<dbReference type="EMBL" id="KN818438">
    <property type="protein sequence ID" value="KIL56217.1"/>
    <property type="molecule type" value="Genomic_DNA"/>
</dbReference>
<accession>A0A0C2W509</accession>
<evidence type="ECO:0000313" key="1">
    <source>
        <dbReference type="EMBL" id="KIL56217.1"/>
    </source>
</evidence>
<sequence>MRSSMHFVDLPQSGMTWRGKSHCGMPSPCHLYHSIPWRTARFQPYLPDCPPFSV</sequence>
<name>A0A0C2W509_AMAMK</name>